<accession>A0A9E8NEH0</accession>
<reference evidence="1" key="1">
    <citation type="submission" date="2022-11" db="EMBL/GenBank/DDBJ databases">
        <title>Dyadobacter pollutisoli sp. nov., isolated from plastic dumped soil.</title>
        <authorList>
            <person name="Kim J.M."/>
            <person name="Kim K.R."/>
            <person name="Lee J.K."/>
            <person name="Hao L."/>
            <person name="Jeon C.O."/>
        </authorList>
    </citation>
    <scope>NUCLEOTIDE SEQUENCE</scope>
    <source>
        <strain evidence="1">U1</strain>
    </source>
</reference>
<sequence length="77" mass="8988">MEMDKAQIESSLAVYMVGKADRQTQEMIEGWISQQRNLPAFYDMLLRFESEQPVFESNAERAMVLCRTRLALLDRSN</sequence>
<dbReference type="KEGG" id="dpf:ON006_05935"/>
<name>A0A9E8NEH0_9BACT</name>
<dbReference type="Proteomes" id="UP001164653">
    <property type="component" value="Chromosome"/>
</dbReference>
<dbReference type="AlphaFoldDB" id="A0A9E8NEH0"/>
<evidence type="ECO:0000313" key="2">
    <source>
        <dbReference type="Proteomes" id="UP001164653"/>
    </source>
</evidence>
<organism evidence="1 2">
    <name type="scientific">Dyadobacter pollutisoli</name>
    <dbReference type="NCBI Taxonomy" id="2910158"/>
    <lineage>
        <taxon>Bacteria</taxon>
        <taxon>Pseudomonadati</taxon>
        <taxon>Bacteroidota</taxon>
        <taxon>Cytophagia</taxon>
        <taxon>Cytophagales</taxon>
        <taxon>Spirosomataceae</taxon>
        <taxon>Dyadobacter</taxon>
    </lineage>
</organism>
<keyword evidence="2" id="KW-1185">Reference proteome</keyword>
<gene>
    <name evidence="1" type="ORF">ON006_05935</name>
</gene>
<dbReference type="EMBL" id="CP112998">
    <property type="protein sequence ID" value="WAC13491.1"/>
    <property type="molecule type" value="Genomic_DNA"/>
</dbReference>
<dbReference type="RefSeq" id="WP_244819399.1">
    <property type="nucleotide sequence ID" value="NZ_CP112998.1"/>
</dbReference>
<proteinExistence type="predicted"/>
<protein>
    <submittedName>
        <fullName evidence="1">Uncharacterized protein</fullName>
    </submittedName>
</protein>
<evidence type="ECO:0000313" key="1">
    <source>
        <dbReference type="EMBL" id="WAC13491.1"/>
    </source>
</evidence>